<dbReference type="RefSeq" id="WP_095977405.1">
    <property type="nucleotide sequence ID" value="NZ_CP022163.1"/>
</dbReference>
<keyword evidence="1" id="KW-1133">Transmembrane helix</keyword>
<gene>
    <name evidence="2" type="ORF">MEBOL_002201</name>
</gene>
<evidence type="ECO:0000313" key="2">
    <source>
        <dbReference type="EMBL" id="ATB28752.1"/>
    </source>
</evidence>
<evidence type="ECO:0000313" key="3">
    <source>
        <dbReference type="Proteomes" id="UP000217289"/>
    </source>
</evidence>
<keyword evidence="1" id="KW-0472">Membrane</keyword>
<dbReference type="AlphaFoldDB" id="A0A250IC54"/>
<organism evidence="2 3">
    <name type="scientific">Melittangium boletus DSM 14713</name>
    <dbReference type="NCBI Taxonomy" id="1294270"/>
    <lineage>
        <taxon>Bacteria</taxon>
        <taxon>Pseudomonadati</taxon>
        <taxon>Myxococcota</taxon>
        <taxon>Myxococcia</taxon>
        <taxon>Myxococcales</taxon>
        <taxon>Cystobacterineae</taxon>
        <taxon>Archangiaceae</taxon>
        <taxon>Melittangium</taxon>
    </lineage>
</organism>
<name>A0A250IC54_9BACT</name>
<dbReference type="KEGG" id="mbd:MEBOL_002201"/>
<sequence>MSGRGWVGVVVGVLLTLPVVGLLWIRSAPPEASGWRRLPRLPVDELWALPTFMHRCESSADCDASLACAYDSTRRANVCVGSDCTTDSDCPPTTVCRWIPMREEGAKVAVSYCTFVGFLPEGAPCVRLGERDEKGCERDLVCADWCGRRCGSWLTGECPEGFFCAPEGPDGPVCLPTCEGRACPEGQACVRMEGGASVCSRVHGQDCQREPCAPGLSCQVQTRPFRPGEAWMWCASPCEGEGSFSKGCPDYHSCMDGTCWEVCSPMESGDCAPDSVCVPTGGEYGACVLSPGTLDGGT</sequence>
<evidence type="ECO:0000256" key="1">
    <source>
        <dbReference type="SAM" id="Phobius"/>
    </source>
</evidence>
<accession>A0A250IC54</accession>
<dbReference type="Proteomes" id="UP000217289">
    <property type="component" value="Chromosome"/>
</dbReference>
<reference evidence="2 3" key="1">
    <citation type="submission" date="2017-06" db="EMBL/GenBank/DDBJ databases">
        <authorList>
            <person name="Kim H.J."/>
            <person name="Triplett B.A."/>
        </authorList>
    </citation>
    <scope>NUCLEOTIDE SEQUENCE [LARGE SCALE GENOMIC DNA]</scope>
    <source>
        <strain evidence="2 3">DSM 14713</strain>
    </source>
</reference>
<keyword evidence="1" id="KW-0812">Transmembrane</keyword>
<keyword evidence="3" id="KW-1185">Reference proteome</keyword>
<feature type="transmembrane region" description="Helical" evidence="1">
    <location>
        <begin position="6"/>
        <end position="25"/>
    </location>
</feature>
<protein>
    <submittedName>
        <fullName evidence="2">Uncharacterized protein</fullName>
    </submittedName>
</protein>
<proteinExistence type="predicted"/>
<dbReference type="OrthoDB" id="5381007at2"/>
<dbReference type="EMBL" id="CP022163">
    <property type="protein sequence ID" value="ATB28752.1"/>
    <property type="molecule type" value="Genomic_DNA"/>
</dbReference>